<keyword evidence="5" id="KW-1003">Cell membrane</keyword>
<comment type="catalytic activity">
    <reaction evidence="13">
        <text>O-phospho-L-tyrosyl-[protein] + H2O = L-tyrosyl-[protein] + phosphate</text>
        <dbReference type="Rhea" id="RHEA:10684"/>
        <dbReference type="Rhea" id="RHEA-COMP:10136"/>
        <dbReference type="Rhea" id="RHEA-COMP:20101"/>
        <dbReference type="ChEBI" id="CHEBI:15377"/>
        <dbReference type="ChEBI" id="CHEBI:43474"/>
        <dbReference type="ChEBI" id="CHEBI:46858"/>
        <dbReference type="ChEBI" id="CHEBI:61978"/>
        <dbReference type="EC" id="3.1.3.48"/>
    </reaction>
</comment>
<dbReference type="SUPFAM" id="SSF52799">
    <property type="entry name" value="(Phosphotyrosine protein) phosphatases II"/>
    <property type="match status" value="1"/>
</dbReference>
<accession>A0A8D8SEX5</accession>
<evidence type="ECO:0000256" key="15">
    <source>
        <dbReference type="SAM" id="MobiDB-lite"/>
    </source>
</evidence>
<evidence type="ECO:0000259" key="16">
    <source>
        <dbReference type="PROSITE" id="PS50054"/>
    </source>
</evidence>
<dbReference type="AlphaFoldDB" id="A0A8D8SEX5"/>
<feature type="domain" description="Tyrosine-protein phosphatase" evidence="16">
    <location>
        <begin position="4"/>
        <end position="144"/>
    </location>
</feature>
<reference evidence="18" key="1">
    <citation type="submission" date="2021-05" db="EMBL/GenBank/DDBJ databases">
        <authorList>
            <person name="Alioto T."/>
            <person name="Alioto T."/>
            <person name="Gomez Garrido J."/>
        </authorList>
    </citation>
    <scope>NUCLEOTIDE SEQUENCE</scope>
</reference>
<evidence type="ECO:0000256" key="3">
    <source>
        <dbReference type="ARBA" id="ARBA00013064"/>
    </source>
</evidence>
<evidence type="ECO:0000313" key="18">
    <source>
        <dbReference type="EMBL" id="CAG6665082.1"/>
    </source>
</evidence>
<evidence type="ECO:0000256" key="11">
    <source>
        <dbReference type="ARBA" id="ARBA00047761"/>
    </source>
</evidence>
<evidence type="ECO:0000256" key="6">
    <source>
        <dbReference type="ARBA" id="ARBA00022707"/>
    </source>
</evidence>
<dbReference type="CDD" id="cd14519">
    <property type="entry name" value="DSP_DUSP22_15"/>
    <property type="match status" value="1"/>
</dbReference>
<dbReference type="EMBL" id="HBUF01209391">
    <property type="protein sequence ID" value="CAG6665083.1"/>
    <property type="molecule type" value="Transcribed_RNA"/>
</dbReference>
<dbReference type="InterPro" id="IPR029021">
    <property type="entry name" value="Prot-tyrosine_phosphatase-like"/>
</dbReference>
<sequence>MGNGMNKVLPGLYVGNYRDSKDPAQLNRYAISHIVAIHDAARKLHPDIHYLCVLASDTPEQNLAQYFPLCNDFIHAARLRGGHVLIHCLAGMSRSVTVTIAYIMSVTSLNWKEALKVVRVGRAIANPNNGFQKQLQDFECFRLMDERKRLRERFPSRALSNLDEEQCQLLLIAYQSLLSGRHICEGNCAMGEVCPTGMCRASRSRSTRRKTSSTSLQNFPSSSSSSCSPSPSSSPSPTRNLTRSNSTLSPKRRPSSSPARSQLSGGSVPSSPKSSVLDLSVYPDPYPRCHSLLASISTPGPSSSAPPSPHPRMAANQKSLRKMSTQLS</sequence>
<keyword evidence="8" id="KW-0904">Protein phosphatase</keyword>
<name>A0A8D8SEX5_9HEMI</name>
<feature type="domain" description="Tyrosine specific protein phosphatases" evidence="17">
    <location>
        <begin position="64"/>
        <end position="122"/>
    </location>
</feature>
<dbReference type="EMBL" id="HBUF01209390">
    <property type="protein sequence ID" value="CAG6665082.1"/>
    <property type="molecule type" value="Transcribed_RNA"/>
</dbReference>
<feature type="compositionally biased region" description="Low complexity" evidence="15">
    <location>
        <begin position="255"/>
        <end position="281"/>
    </location>
</feature>
<dbReference type="GO" id="GO:0007165">
    <property type="term" value="P:signal transduction"/>
    <property type="evidence" value="ECO:0007669"/>
    <property type="project" value="TreeGrafter"/>
</dbReference>
<feature type="compositionally biased region" description="Basic residues" evidence="15">
    <location>
        <begin position="202"/>
        <end position="211"/>
    </location>
</feature>
<feature type="compositionally biased region" description="Polar residues" evidence="15">
    <location>
        <begin position="316"/>
        <end position="328"/>
    </location>
</feature>
<dbReference type="InterPro" id="IPR000387">
    <property type="entry name" value="Tyr_Pase_dom"/>
</dbReference>
<dbReference type="GO" id="GO:0004725">
    <property type="term" value="F:protein tyrosine phosphatase activity"/>
    <property type="evidence" value="ECO:0007669"/>
    <property type="project" value="UniProtKB-EC"/>
</dbReference>
<evidence type="ECO:0000256" key="9">
    <source>
        <dbReference type="ARBA" id="ARBA00023136"/>
    </source>
</evidence>
<dbReference type="SMART" id="SM00195">
    <property type="entry name" value="DSPc"/>
    <property type="match status" value="1"/>
</dbReference>
<evidence type="ECO:0000256" key="13">
    <source>
        <dbReference type="ARBA" id="ARBA00051722"/>
    </source>
</evidence>
<evidence type="ECO:0000256" key="5">
    <source>
        <dbReference type="ARBA" id="ARBA00022475"/>
    </source>
</evidence>
<dbReference type="PANTHER" id="PTHR45948">
    <property type="entry name" value="DUAL SPECIFICITY PROTEIN PHOSPHATASE DDB_G0269404-RELATED"/>
    <property type="match status" value="1"/>
</dbReference>
<keyword evidence="7" id="KW-0378">Hydrolase</keyword>
<dbReference type="PROSITE" id="PS50056">
    <property type="entry name" value="TYR_PHOSPHATASE_2"/>
    <property type="match status" value="1"/>
</dbReference>
<dbReference type="GO" id="GO:0005886">
    <property type="term" value="C:plasma membrane"/>
    <property type="evidence" value="ECO:0007669"/>
    <property type="project" value="UniProtKB-SubCell"/>
</dbReference>
<dbReference type="InterPro" id="IPR020422">
    <property type="entry name" value="TYR_PHOSPHATASE_DUAL_dom"/>
</dbReference>
<evidence type="ECO:0000256" key="7">
    <source>
        <dbReference type="ARBA" id="ARBA00022801"/>
    </source>
</evidence>
<evidence type="ECO:0000256" key="12">
    <source>
        <dbReference type="ARBA" id="ARBA00048336"/>
    </source>
</evidence>
<evidence type="ECO:0000256" key="14">
    <source>
        <dbReference type="ARBA" id="ARBA00068799"/>
    </source>
</evidence>
<evidence type="ECO:0000256" key="8">
    <source>
        <dbReference type="ARBA" id="ARBA00022912"/>
    </source>
</evidence>
<comment type="subcellular location">
    <subcellularLocation>
        <location evidence="1">Cell membrane</location>
        <topology evidence="1">Lipid-anchor</topology>
        <orientation evidence="1">Cytoplasmic side</orientation>
    </subcellularLocation>
</comment>
<keyword evidence="9" id="KW-0472">Membrane</keyword>
<dbReference type="Gene3D" id="3.90.190.10">
    <property type="entry name" value="Protein tyrosine phosphatase superfamily"/>
    <property type="match status" value="1"/>
</dbReference>
<dbReference type="PROSITE" id="PS50054">
    <property type="entry name" value="TYR_PHOSPHATASE_DUAL"/>
    <property type="match status" value="1"/>
</dbReference>
<proteinExistence type="inferred from homology"/>
<dbReference type="EC" id="3.1.3.16" evidence="4"/>
<dbReference type="EC" id="3.1.3.48" evidence="3"/>
<dbReference type="FunFam" id="3.90.190.10:FF:000052">
    <property type="entry name" value="Dual specificity phosphatase 15"/>
    <property type="match status" value="1"/>
</dbReference>
<dbReference type="GO" id="GO:0005829">
    <property type="term" value="C:cytosol"/>
    <property type="evidence" value="ECO:0007669"/>
    <property type="project" value="TreeGrafter"/>
</dbReference>
<evidence type="ECO:0000256" key="10">
    <source>
        <dbReference type="ARBA" id="ARBA00023288"/>
    </source>
</evidence>
<feature type="compositionally biased region" description="Low complexity" evidence="15">
    <location>
        <begin position="212"/>
        <end position="237"/>
    </location>
</feature>
<comment type="similarity">
    <text evidence="2">Belongs to the protein-tyrosine phosphatase family. Non-receptor class dual specificity subfamily.</text>
</comment>
<evidence type="ECO:0000256" key="4">
    <source>
        <dbReference type="ARBA" id="ARBA00013081"/>
    </source>
</evidence>
<dbReference type="PANTHER" id="PTHR45948:SF2">
    <property type="entry name" value="DUAL SPECIFICITY PROTEIN PHOSPHATASE"/>
    <property type="match status" value="1"/>
</dbReference>
<organism evidence="18">
    <name type="scientific">Cacopsylla melanoneura</name>
    <dbReference type="NCBI Taxonomy" id="428564"/>
    <lineage>
        <taxon>Eukaryota</taxon>
        <taxon>Metazoa</taxon>
        <taxon>Ecdysozoa</taxon>
        <taxon>Arthropoda</taxon>
        <taxon>Hexapoda</taxon>
        <taxon>Insecta</taxon>
        <taxon>Pterygota</taxon>
        <taxon>Neoptera</taxon>
        <taxon>Paraneoptera</taxon>
        <taxon>Hemiptera</taxon>
        <taxon>Sternorrhyncha</taxon>
        <taxon>Psylloidea</taxon>
        <taxon>Psyllidae</taxon>
        <taxon>Psyllinae</taxon>
        <taxon>Cacopsylla</taxon>
    </lineage>
</organism>
<comment type="catalytic activity">
    <reaction evidence="12">
        <text>O-phospho-L-threonyl-[protein] + H2O = L-threonyl-[protein] + phosphate</text>
        <dbReference type="Rhea" id="RHEA:47004"/>
        <dbReference type="Rhea" id="RHEA-COMP:11060"/>
        <dbReference type="Rhea" id="RHEA-COMP:11605"/>
        <dbReference type="ChEBI" id="CHEBI:15377"/>
        <dbReference type="ChEBI" id="CHEBI:30013"/>
        <dbReference type="ChEBI" id="CHEBI:43474"/>
        <dbReference type="ChEBI" id="CHEBI:61977"/>
        <dbReference type="EC" id="3.1.3.16"/>
    </reaction>
</comment>
<dbReference type="Pfam" id="PF00782">
    <property type="entry name" value="DSPc"/>
    <property type="match status" value="1"/>
</dbReference>
<dbReference type="InterPro" id="IPR000340">
    <property type="entry name" value="Dual-sp_phosphatase_cat-dom"/>
</dbReference>
<keyword evidence="6" id="KW-0519">Myristate</keyword>
<evidence type="ECO:0000259" key="17">
    <source>
        <dbReference type="PROSITE" id="PS50056"/>
    </source>
</evidence>
<feature type="region of interest" description="Disordered" evidence="15">
    <location>
        <begin position="199"/>
        <end position="328"/>
    </location>
</feature>
<comment type="catalytic activity">
    <reaction evidence="11">
        <text>O-phospho-L-seryl-[protein] + H2O = L-seryl-[protein] + phosphate</text>
        <dbReference type="Rhea" id="RHEA:20629"/>
        <dbReference type="Rhea" id="RHEA-COMP:9863"/>
        <dbReference type="Rhea" id="RHEA-COMP:11604"/>
        <dbReference type="ChEBI" id="CHEBI:15377"/>
        <dbReference type="ChEBI" id="CHEBI:29999"/>
        <dbReference type="ChEBI" id="CHEBI:43474"/>
        <dbReference type="ChEBI" id="CHEBI:83421"/>
        <dbReference type="EC" id="3.1.3.16"/>
    </reaction>
</comment>
<protein>
    <recommendedName>
        <fullName evidence="14">Dual specificity protein phosphatase 15</fullName>
        <ecNumber evidence="4">3.1.3.16</ecNumber>
        <ecNumber evidence="3">3.1.3.48</ecNumber>
    </recommendedName>
</protein>
<evidence type="ECO:0000256" key="1">
    <source>
        <dbReference type="ARBA" id="ARBA00004342"/>
    </source>
</evidence>
<keyword evidence="10" id="KW-0449">Lipoprotein</keyword>
<dbReference type="GO" id="GO:0004722">
    <property type="term" value="F:protein serine/threonine phosphatase activity"/>
    <property type="evidence" value="ECO:0007669"/>
    <property type="project" value="UniProtKB-EC"/>
</dbReference>
<evidence type="ECO:0000256" key="2">
    <source>
        <dbReference type="ARBA" id="ARBA00008601"/>
    </source>
</evidence>